<keyword evidence="1 2" id="KW-0238">DNA-binding</keyword>
<evidence type="ECO:0000313" key="4">
    <source>
        <dbReference type="EMBL" id="CCV64454.1"/>
    </source>
</evidence>
<dbReference type="RefSeq" id="WP_026659810.1">
    <property type="nucleotide sequence ID" value="NC_022538.1"/>
</dbReference>
<dbReference type="GO" id="GO:0006260">
    <property type="term" value="P:DNA replication"/>
    <property type="evidence" value="ECO:0007669"/>
    <property type="project" value="InterPro"/>
</dbReference>
<organism evidence="4 5">
    <name type="scientific">Alteracholeplasma palmae (strain ATCC 49389 / J233)</name>
    <name type="common">Acholeplasma palmae</name>
    <dbReference type="NCBI Taxonomy" id="1318466"/>
    <lineage>
        <taxon>Bacteria</taxon>
        <taxon>Bacillati</taxon>
        <taxon>Mycoplasmatota</taxon>
        <taxon>Mollicutes</taxon>
        <taxon>Acholeplasmatales</taxon>
        <taxon>Acholeplasmataceae</taxon>
        <taxon>Acholeplasma</taxon>
    </lineage>
</organism>
<dbReference type="HOGENOM" id="CLU_078758_6_1_14"/>
<dbReference type="AlphaFoldDB" id="U4KKW9"/>
<dbReference type="EMBL" id="FO681347">
    <property type="protein sequence ID" value="CCV64454.1"/>
    <property type="molecule type" value="Genomic_DNA"/>
</dbReference>
<dbReference type="SUPFAM" id="SSF50249">
    <property type="entry name" value="Nucleic acid-binding proteins"/>
    <property type="match status" value="1"/>
</dbReference>
<protein>
    <recommendedName>
        <fullName evidence="2 3">Single-stranded DNA-binding protein</fullName>
        <shortName evidence="2">SSB</shortName>
    </recommendedName>
</protein>
<dbReference type="InterPro" id="IPR000424">
    <property type="entry name" value="Primosome_PriB/ssb"/>
</dbReference>
<dbReference type="KEGG" id="apal:BN85408770"/>
<dbReference type="GO" id="GO:0003697">
    <property type="term" value="F:single-stranded DNA binding"/>
    <property type="evidence" value="ECO:0007669"/>
    <property type="project" value="UniProtKB-UniRule"/>
</dbReference>
<evidence type="ECO:0000256" key="1">
    <source>
        <dbReference type="ARBA" id="ARBA00023125"/>
    </source>
</evidence>
<comment type="caution">
    <text evidence="2">Lacks conserved residue(s) required for the propagation of feature annotation.</text>
</comment>
<gene>
    <name evidence="4" type="primary">ssb2</name>
    <name evidence="4" type="ORF">BN85408770</name>
</gene>
<dbReference type="Gene3D" id="2.40.50.140">
    <property type="entry name" value="Nucleic acid-binding proteins"/>
    <property type="match status" value="1"/>
</dbReference>
<dbReference type="PIRSF" id="PIRSF002070">
    <property type="entry name" value="SSB"/>
    <property type="match status" value="1"/>
</dbReference>
<reference evidence="4 5" key="1">
    <citation type="journal article" date="2013" name="J. Mol. Microbiol. Biotechnol.">
        <title>Analysis of the Complete Genomes of Acholeplasma brassicae , A. palmae and A. laidlawii and Their Comparison to the Obligate Parasites from ' Candidatus Phytoplasma'.</title>
        <authorList>
            <person name="Kube M."/>
            <person name="Siewert C."/>
            <person name="Migdoll A.M."/>
            <person name="Duduk B."/>
            <person name="Holz S."/>
            <person name="Rabus R."/>
            <person name="Seemuller E."/>
            <person name="Mitrovic J."/>
            <person name="Muller I."/>
            <person name="Buttner C."/>
            <person name="Reinhardt R."/>
        </authorList>
    </citation>
    <scope>NUCLEOTIDE SEQUENCE [LARGE SCALE GENOMIC DNA]</scope>
    <source>
        <strain evidence="4 5">J233</strain>
    </source>
</reference>
<dbReference type="PANTHER" id="PTHR10302">
    <property type="entry name" value="SINGLE-STRANDED DNA-BINDING PROTEIN"/>
    <property type="match status" value="1"/>
</dbReference>
<dbReference type="OrthoDB" id="9809878at2"/>
<keyword evidence="5" id="KW-1185">Reference proteome</keyword>
<dbReference type="GO" id="GO:0009295">
    <property type="term" value="C:nucleoid"/>
    <property type="evidence" value="ECO:0007669"/>
    <property type="project" value="TreeGrafter"/>
</dbReference>
<dbReference type="Proteomes" id="UP000032740">
    <property type="component" value="Chromosome"/>
</dbReference>
<comment type="subunit">
    <text evidence="2">Homotetramer.</text>
</comment>
<evidence type="ECO:0000256" key="2">
    <source>
        <dbReference type="HAMAP-Rule" id="MF_00984"/>
    </source>
</evidence>
<dbReference type="HAMAP" id="MF_00984">
    <property type="entry name" value="SSB"/>
    <property type="match status" value="1"/>
</dbReference>
<proteinExistence type="inferred from homology"/>
<dbReference type="PROSITE" id="PS50935">
    <property type="entry name" value="SSB"/>
    <property type="match status" value="1"/>
</dbReference>
<dbReference type="InterPro" id="IPR012340">
    <property type="entry name" value="NA-bd_OB-fold"/>
</dbReference>
<dbReference type="NCBIfam" id="TIGR00621">
    <property type="entry name" value="ssb"/>
    <property type="match status" value="1"/>
</dbReference>
<name>U4KKW9_ALTPJ</name>
<dbReference type="CDD" id="cd04496">
    <property type="entry name" value="SSB_OBF"/>
    <property type="match status" value="1"/>
</dbReference>
<dbReference type="InterPro" id="IPR011344">
    <property type="entry name" value="ssDNA-bd"/>
</dbReference>
<evidence type="ECO:0000256" key="3">
    <source>
        <dbReference type="PIRNR" id="PIRNR002070"/>
    </source>
</evidence>
<sequence length="113" mass="12996">MLNQVVLVGRLTKDPEIVKLVDGRKVSEITIAVKRAFKNYDGEYETDFIKCVLWENLAVYLHKYCHKGDLIAVKGRLQIKKIEKDNKINQTLELIGEKISYLSGNKNTEEIES</sequence>
<accession>U4KKW9</accession>
<evidence type="ECO:0000313" key="5">
    <source>
        <dbReference type="Proteomes" id="UP000032740"/>
    </source>
</evidence>
<dbReference type="STRING" id="1318466.BN85408770"/>
<dbReference type="PANTHER" id="PTHR10302:SF0">
    <property type="entry name" value="SINGLE-STRANDED DNA-BINDING PROTEIN, MITOCHONDRIAL"/>
    <property type="match status" value="1"/>
</dbReference>
<dbReference type="Pfam" id="PF00436">
    <property type="entry name" value="SSB"/>
    <property type="match status" value="1"/>
</dbReference>